<accession>K0K046</accession>
<dbReference type="HOGENOM" id="CLU_095332_0_0_11"/>
<evidence type="ECO:0000256" key="2">
    <source>
        <dbReference type="PROSITE-ProRule" id="PRU00335"/>
    </source>
</evidence>
<feature type="domain" description="HTH tetR-type" evidence="3">
    <location>
        <begin position="76"/>
        <end position="136"/>
    </location>
</feature>
<evidence type="ECO:0000259" key="3">
    <source>
        <dbReference type="PROSITE" id="PS50977"/>
    </source>
</evidence>
<dbReference type="PANTHER" id="PTHR30055">
    <property type="entry name" value="HTH-TYPE TRANSCRIPTIONAL REGULATOR RUTR"/>
    <property type="match status" value="1"/>
</dbReference>
<dbReference type="AlphaFoldDB" id="K0K046"/>
<dbReference type="InterPro" id="IPR009057">
    <property type="entry name" value="Homeodomain-like_sf"/>
</dbReference>
<dbReference type="PATRIC" id="fig|1179773.3.peg.2969"/>
<dbReference type="EMBL" id="HE804045">
    <property type="protein sequence ID" value="CCH30284.1"/>
    <property type="molecule type" value="Genomic_DNA"/>
</dbReference>
<feature type="DNA-binding region" description="H-T-H motif" evidence="2">
    <location>
        <begin position="99"/>
        <end position="118"/>
    </location>
</feature>
<dbReference type="Gene3D" id="1.10.357.10">
    <property type="entry name" value="Tetracycline Repressor, domain 2"/>
    <property type="match status" value="1"/>
</dbReference>
<dbReference type="PANTHER" id="PTHR30055:SF146">
    <property type="entry name" value="HTH-TYPE TRANSCRIPTIONAL DUAL REGULATOR CECR"/>
    <property type="match status" value="1"/>
</dbReference>
<dbReference type="PROSITE" id="PS50977">
    <property type="entry name" value="HTH_TETR_2"/>
    <property type="match status" value="1"/>
</dbReference>
<protein>
    <submittedName>
        <fullName evidence="4">Transcriptional regulator</fullName>
    </submittedName>
</protein>
<dbReference type="GO" id="GO:0003700">
    <property type="term" value="F:DNA-binding transcription factor activity"/>
    <property type="evidence" value="ECO:0007669"/>
    <property type="project" value="TreeGrafter"/>
</dbReference>
<dbReference type="InterPro" id="IPR001647">
    <property type="entry name" value="HTH_TetR"/>
</dbReference>
<organism evidence="4 5">
    <name type="scientific">Saccharothrix espanaensis (strain ATCC 51144 / DSM 44229 / JCM 9112 / NBRC 15066 / NRRL 15764)</name>
    <dbReference type="NCBI Taxonomy" id="1179773"/>
    <lineage>
        <taxon>Bacteria</taxon>
        <taxon>Bacillati</taxon>
        <taxon>Actinomycetota</taxon>
        <taxon>Actinomycetes</taxon>
        <taxon>Pseudonocardiales</taxon>
        <taxon>Pseudonocardiaceae</taxon>
        <taxon>Saccharothrix</taxon>
    </lineage>
</organism>
<dbReference type="GO" id="GO:0000976">
    <property type="term" value="F:transcription cis-regulatory region binding"/>
    <property type="evidence" value="ECO:0007669"/>
    <property type="project" value="TreeGrafter"/>
</dbReference>
<dbReference type="Proteomes" id="UP000006281">
    <property type="component" value="Chromosome"/>
</dbReference>
<dbReference type="eggNOG" id="COG1309">
    <property type="taxonomic scope" value="Bacteria"/>
</dbReference>
<evidence type="ECO:0000256" key="1">
    <source>
        <dbReference type="ARBA" id="ARBA00023125"/>
    </source>
</evidence>
<dbReference type="InterPro" id="IPR050109">
    <property type="entry name" value="HTH-type_TetR-like_transc_reg"/>
</dbReference>
<dbReference type="Pfam" id="PF00440">
    <property type="entry name" value="TetR_N"/>
    <property type="match status" value="1"/>
</dbReference>
<keyword evidence="1 2" id="KW-0238">DNA-binding</keyword>
<proteinExistence type="predicted"/>
<name>K0K046_SACES</name>
<gene>
    <name evidence="4" type="ordered locus">BN6_29770</name>
</gene>
<sequence>MHGLVGPCGLGGRSAASTEAKVVGPARGVANTSSTGSRACTPPRLLYATVYFDCTVPYNLVVALPRRGGPVPPNARTPRARWIEAGLAALARGGPDAVRVEVLAASIGVTKGGFYGYFDGRPELLAELLDEWERRCTDDIIERVEAESPDPAERIRRAGQLTFSDDLHRIDLAIREWARHDPAVAERLRRIDNARMDFLRAMFGSYLADPDEVEARCTLAFALAIGRHFIAADHPGRTKREAVELAGEFLLRKRI</sequence>
<dbReference type="KEGG" id="sesp:BN6_29770"/>
<evidence type="ECO:0000313" key="4">
    <source>
        <dbReference type="EMBL" id="CCH30284.1"/>
    </source>
</evidence>
<keyword evidence="5" id="KW-1185">Reference proteome</keyword>
<dbReference type="STRING" id="1179773.BN6_29770"/>
<evidence type="ECO:0000313" key="5">
    <source>
        <dbReference type="Proteomes" id="UP000006281"/>
    </source>
</evidence>
<reference evidence="4 5" key="1">
    <citation type="journal article" date="2012" name="BMC Genomics">
        <title>Complete genome sequence of Saccharothrix espanaensis DSM 44229T and comparison to the other completely sequenced Pseudonocardiaceae.</title>
        <authorList>
            <person name="Strobel T."/>
            <person name="Al-Dilaimi A."/>
            <person name="Blom J."/>
            <person name="Gessner A."/>
            <person name="Kalinowski J."/>
            <person name="Luzhetska M."/>
            <person name="Puhler A."/>
            <person name="Szczepanowski R."/>
            <person name="Bechthold A."/>
            <person name="Ruckert C."/>
        </authorList>
    </citation>
    <scope>NUCLEOTIDE SEQUENCE [LARGE SCALE GENOMIC DNA]</scope>
    <source>
        <strain evidence="5">ATCC 51144 / DSM 44229 / JCM 9112 / NBRC 15066 / NRRL 15764</strain>
    </source>
</reference>
<dbReference type="SUPFAM" id="SSF46689">
    <property type="entry name" value="Homeodomain-like"/>
    <property type="match status" value="1"/>
</dbReference>